<feature type="domain" description="PKS/mFAS DH" evidence="26">
    <location>
        <begin position="1337"/>
        <end position="1610"/>
    </location>
</feature>
<dbReference type="InterPro" id="IPR057326">
    <property type="entry name" value="KR_dom"/>
</dbReference>
<dbReference type="InterPro" id="IPR020807">
    <property type="entry name" value="PKS_DH"/>
</dbReference>
<dbReference type="SMART" id="SM00827">
    <property type="entry name" value="PKS_AT"/>
    <property type="match status" value="1"/>
</dbReference>
<dbReference type="InterPro" id="IPR032821">
    <property type="entry name" value="PKS_assoc"/>
</dbReference>
<dbReference type="Gene3D" id="3.40.47.10">
    <property type="match status" value="1"/>
</dbReference>
<dbReference type="SMART" id="SM00823">
    <property type="entry name" value="PKS_PP"/>
    <property type="match status" value="1"/>
</dbReference>
<comment type="catalytic activity">
    <reaction evidence="15">
        <text>icosanoyl-[(phenol)carboxyphthiodiolenone synthase] + 2 (S)-methylmalonyl-CoA + 3 malonyl-CoA + 5 NADPH + 10 H(+) = C32-carboxyphthiodiolenone-[(phenol)carboxyphthiodiolenone synthase] + 5 CO2 + 5 NADP(+) + 5 CoA + 2 H2O</text>
        <dbReference type="Rhea" id="RHEA:57748"/>
        <dbReference type="Rhea" id="RHEA-COMP:14985"/>
        <dbReference type="Rhea" id="RHEA-COMP:14986"/>
        <dbReference type="ChEBI" id="CHEBI:15377"/>
        <dbReference type="ChEBI" id="CHEBI:15378"/>
        <dbReference type="ChEBI" id="CHEBI:16526"/>
        <dbReference type="ChEBI" id="CHEBI:57287"/>
        <dbReference type="ChEBI" id="CHEBI:57327"/>
        <dbReference type="ChEBI" id="CHEBI:57384"/>
        <dbReference type="ChEBI" id="CHEBI:57783"/>
        <dbReference type="ChEBI" id="CHEBI:58349"/>
        <dbReference type="ChEBI" id="CHEBI:87848"/>
        <dbReference type="ChEBI" id="CHEBI:142236"/>
        <dbReference type="EC" id="2.3.1.292"/>
    </reaction>
</comment>
<feature type="domain" description="Carrier" evidence="24">
    <location>
        <begin position="1699"/>
        <end position="1774"/>
    </location>
</feature>
<dbReference type="InterPro" id="IPR049552">
    <property type="entry name" value="PKS_DH_N"/>
</dbReference>
<dbReference type="Proteomes" id="UP000199111">
    <property type="component" value="Unassembled WGS sequence"/>
</dbReference>
<evidence type="ECO:0000256" key="7">
    <source>
        <dbReference type="ARBA" id="ARBA00022857"/>
    </source>
</evidence>
<dbReference type="InterPro" id="IPR020806">
    <property type="entry name" value="PKS_PP-bd"/>
</dbReference>
<dbReference type="PROSITE" id="PS00012">
    <property type="entry name" value="PHOSPHOPANTETHEINE"/>
    <property type="match status" value="1"/>
</dbReference>
<dbReference type="InterPro" id="IPR016036">
    <property type="entry name" value="Malonyl_transacylase_ACP-bd"/>
</dbReference>
<dbReference type="SUPFAM" id="SSF47336">
    <property type="entry name" value="ACP-like"/>
    <property type="match status" value="1"/>
</dbReference>
<dbReference type="InterPro" id="IPR049551">
    <property type="entry name" value="PKS_DH_C"/>
</dbReference>
<evidence type="ECO:0000256" key="9">
    <source>
        <dbReference type="ARBA" id="ARBA00023098"/>
    </source>
</evidence>
<evidence type="ECO:0000256" key="15">
    <source>
        <dbReference type="ARBA" id="ARBA00052745"/>
    </source>
</evidence>
<proteinExistence type="predicted"/>
<dbReference type="GO" id="GO:0031177">
    <property type="term" value="F:phosphopantetheine binding"/>
    <property type="evidence" value="ECO:0007669"/>
    <property type="project" value="InterPro"/>
</dbReference>
<dbReference type="Gene3D" id="3.10.129.110">
    <property type="entry name" value="Polyketide synthase dehydratase"/>
    <property type="match status" value="1"/>
</dbReference>
<comment type="catalytic activity">
    <reaction evidence="13">
        <text>19-(4-hydroxyphenyl)nonadecanoyl-[(phenol)carboxyphthiodiolenone synthase] + 2 (S)-methylmalonyl-CoA + 3 malonyl-CoA + 5 NADPH + 10 H(+) = C37-(phenol)carboxyphthiodiolenone-[(phenol)carboxyphthiodiolenone synthase] + 5 CO2 + 5 NADP(+) + 5 CoA + 2 H2O</text>
        <dbReference type="Rhea" id="RHEA:57760"/>
        <dbReference type="Rhea" id="RHEA-COMP:14273"/>
        <dbReference type="Rhea" id="RHEA-COMP:14990"/>
        <dbReference type="ChEBI" id="CHEBI:15377"/>
        <dbReference type="ChEBI" id="CHEBI:15378"/>
        <dbReference type="ChEBI" id="CHEBI:16526"/>
        <dbReference type="ChEBI" id="CHEBI:57287"/>
        <dbReference type="ChEBI" id="CHEBI:57327"/>
        <dbReference type="ChEBI" id="CHEBI:57384"/>
        <dbReference type="ChEBI" id="CHEBI:57783"/>
        <dbReference type="ChEBI" id="CHEBI:58349"/>
        <dbReference type="ChEBI" id="CHEBI:133301"/>
        <dbReference type="ChEBI" id="CHEBI:142260"/>
        <dbReference type="EC" id="2.3.1.292"/>
    </reaction>
</comment>
<dbReference type="Gene3D" id="3.40.50.1820">
    <property type="entry name" value="alpha/beta hydrolase"/>
    <property type="match status" value="1"/>
</dbReference>
<dbReference type="EMBL" id="FOQY01000010">
    <property type="protein sequence ID" value="SFJ56827.1"/>
    <property type="molecule type" value="Genomic_DNA"/>
</dbReference>
<gene>
    <name evidence="27" type="ORF">SAMN05216275_11016</name>
</gene>
<evidence type="ECO:0000256" key="4">
    <source>
        <dbReference type="ARBA" id="ARBA00022553"/>
    </source>
</evidence>
<comment type="cofactor">
    <cofactor evidence="1">
        <name>NADP(+)</name>
        <dbReference type="ChEBI" id="CHEBI:58349"/>
    </cofactor>
</comment>
<feature type="active site" description="Proton acceptor; for dehydratase activity" evidence="22">
    <location>
        <position position="1368"/>
    </location>
</feature>
<dbReference type="InterPro" id="IPR014030">
    <property type="entry name" value="Ketoacyl_synth_N"/>
</dbReference>
<evidence type="ECO:0000256" key="21">
    <source>
        <dbReference type="ARBA" id="ARBA00084020"/>
    </source>
</evidence>
<dbReference type="InterPro" id="IPR018201">
    <property type="entry name" value="Ketoacyl_synth_AS"/>
</dbReference>
<dbReference type="GO" id="GO:0016491">
    <property type="term" value="F:oxidoreductase activity"/>
    <property type="evidence" value="ECO:0007669"/>
    <property type="project" value="UniProtKB-KW"/>
</dbReference>
<dbReference type="SMART" id="SM00825">
    <property type="entry name" value="PKS_KS"/>
    <property type="match status" value="1"/>
</dbReference>
<dbReference type="Gene3D" id="3.40.366.10">
    <property type="entry name" value="Malonyl-Coenzyme A Acyl Carrier Protein, domain 2"/>
    <property type="match status" value="1"/>
</dbReference>
<dbReference type="InterPro" id="IPR050091">
    <property type="entry name" value="PKS_NRPS_Biosynth_Enz"/>
</dbReference>
<evidence type="ECO:0000259" key="25">
    <source>
        <dbReference type="PROSITE" id="PS52004"/>
    </source>
</evidence>
<dbReference type="GO" id="GO:0034081">
    <property type="term" value="C:polyketide synthase complex"/>
    <property type="evidence" value="ECO:0007669"/>
    <property type="project" value="UniProtKB-ARBA"/>
</dbReference>
<dbReference type="SUPFAM" id="SSF52151">
    <property type="entry name" value="FabD/lysophospholipase-like"/>
    <property type="match status" value="1"/>
</dbReference>
<dbReference type="PANTHER" id="PTHR43775:SF51">
    <property type="entry name" value="INACTIVE PHENOLPHTHIOCEROL SYNTHESIS POLYKETIDE SYNTHASE TYPE I PKS1-RELATED"/>
    <property type="match status" value="1"/>
</dbReference>
<evidence type="ECO:0000256" key="17">
    <source>
        <dbReference type="ARBA" id="ARBA00066974"/>
    </source>
</evidence>
<dbReference type="FunFam" id="3.40.47.10:FF:000042">
    <property type="entry name" value="Polyketide synthase Pks13"/>
    <property type="match status" value="1"/>
</dbReference>
<dbReference type="InterPro" id="IPR036291">
    <property type="entry name" value="NAD(P)-bd_dom_sf"/>
</dbReference>
<sequence>MTSDVTDEGVEPIAIVGMAARVPGAADIGEFWRNLVDGVESITTFTREEQVARGVSEEDVDDPSWVSKAPYVEGYDQFDAGLFGLSAREAEILNPQHRLFLETCYTALNDAGTDPARYDGSIGVYAGTGGNQYLWENLVRNKKVWETRHGIGLATANSPNYVATTVSYRLDLRGPSFTIHTACSTSLVALHLACEALRGGECDMALAGGVNVEHPPATGYIGVEGFTSPDGHCRPFDADANGTVWGSGVGVAVLKRLEDAIADGDHIHAVVRGNAINNDGAGKVGFSAPSVDGQAAAVAQAVGLAGIDPRTIGYVEAHGTGTAMGDPIEVAALSAVYTRATQDRGWCGIGSVKSNIGHLSQAAGIISVIKAVLALKHGLIPPTINYERPNPAIDFDDTPFYVASTLSKWETDGGPRRAGVSSFGIGGTNAHVVLEEAPRAGAAPLPPRPAHLLQVSAKTATALDAAVDRLAGHLAANEDLDLADVAHTLRVGRMEYPHRAAVVATDRADAVAALRDRKRRRKGESRATPPAVAFLFSGQGAQHAGMGAELYRTEPVFAAAVDECAGLLTEHLGLDLRDLVFGTAPDADETLRQTRYTQPALFTVEYALARLWQSWGVRPAAMIGHSIGEYVAATVAGVFTLPDAVRLVAARGALMQSMPPGAMLAVQQDESALAGQLPEGVSVATVNGPGTCVVAGPADAIEAFAETLKARKVGCKALRTSHAFHSAMMEPILDEFTALVASVPRQAPSLPFWSNVTGEPITAEQATDPAYWAGHLRQPVRFGACVAGLFAAHGDTPPLLVECGPGRQLAGLARMQLPKGAPAPLPSLPGPGERAGDAVTVYDAAGTLWSAGVPLADGFGAAARRVPLPAYPFERRRYWIDADPVDQAAAAAPVRRRGPLPLDDWFAVPTWRQAAPDLRRTDLGDCLVLADGPRGEELVAELRARGVTVRVAGPGDHETLLAAGAPARIVHALALDGVPAGGAIAATWDAQERGFFSLLELVQALAGAGVTDGVHLDVVSSGASDAQGALLRPEHATLAGIARVVPLELPGLTVRHIDADPEAGAAQTADLVSELLRPADETEVALRAGRRWVTDYAQVPVGAETSGSTVVRDGGRYLITGGIGGIGITLAEDFARRARARLALLSRSGLPPREEWDTHLAVHGGADRTGRAILAIRRMEQAGAQVLVLAADVTDPAELRAVRERVDAEFGGLDGIVHAAGLPGGGMAEVKDRATATAVLAPKIAGTLALAQVFGDLPLDWVALCSSVTSVVGGFGQVDYCAANNFLDAYARSAHGWRAPVVSQNWGGWTEVGMAVEVAAPDGFRAARGGVAGAVDHPVLSSRVTGQDGEAECHGLVSATTHWLLDEHRIGQVPVVPGTGHLETARAAVAACLPAPDADHAVELRDVAFLEPFSVPDGATAQYRVELTTSADGVEFRVVSRTAGHSATHVRGSAAWVRSEPAAGVDAPSIVARCRPSSAVRETGRTSMLTFGPRWDALGEHHVGPDEELARIVAPEAAMADLERWVLHPALLDVATAFGEGRGEGSYLPLSYGRVLVRGPLPARFWSHLRYADGGDDVVSADLTLFDEDGRVLVEIGDFVLRRVNRDAVTGDLGAVPGGTAGGAAAATAPAGDGISPVDGAEAFRRVLAARLGPQVVINPLPVAELAERARSRTTDTIAGDTGADERSGSAEAGDDHATPRNELEATIARVWSDGLGVSRVGIDDDFFELGGNSLIAVQLIASLRKAVGVKLPMRSLFESPTVAELALVVERLRAADGEAEQSRPATTIPKLDRK</sequence>
<feature type="compositionally biased region" description="Low complexity" evidence="23">
    <location>
        <begin position="1623"/>
        <end position="1632"/>
    </location>
</feature>
<dbReference type="FunFam" id="1.10.1200.10:FF:000005">
    <property type="entry name" value="Nonribosomal peptide synthetase 1"/>
    <property type="match status" value="1"/>
</dbReference>
<dbReference type="InterPro" id="IPR036736">
    <property type="entry name" value="ACP-like_sf"/>
</dbReference>
<keyword evidence="5 27" id="KW-0808">Transferase</keyword>
<protein>
    <recommendedName>
        <fullName evidence="18">Phenolphthiocerol/phthiocerol polyketide synthase subunit E</fullName>
        <ecNumber evidence="17">2.3.1.292</ecNumber>
    </recommendedName>
    <alternativeName>
        <fullName evidence="20">(Phenol)carboxyphthiodiolenone synthase subunit E</fullName>
    </alternativeName>
    <alternativeName>
        <fullName evidence="21">Beta-ketoacyl-acyl-carrier-protein synthase I</fullName>
    </alternativeName>
    <alternativeName>
        <fullName evidence="19">Phthiocerol synthesis polyketide synthase type I PpsE</fullName>
    </alternativeName>
</protein>
<name>A0A1I3SH72_9ACTN</name>
<evidence type="ECO:0000256" key="14">
    <source>
        <dbReference type="ARBA" id="ARBA00052119"/>
    </source>
</evidence>
<dbReference type="InterPro" id="IPR001227">
    <property type="entry name" value="Ac_transferase_dom_sf"/>
</dbReference>
<dbReference type="GO" id="GO:0004312">
    <property type="term" value="F:fatty acid synthase activity"/>
    <property type="evidence" value="ECO:0007669"/>
    <property type="project" value="TreeGrafter"/>
</dbReference>
<dbReference type="SMART" id="SM00822">
    <property type="entry name" value="PKS_KR"/>
    <property type="match status" value="1"/>
</dbReference>
<dbReference type="Pfam" id="PF02801">
    <property type="entry name" value="Ketoacyl-synt_C"/>
    <property type="match status" value="1"/>
</dbReference>
<evidence type="ECO:0000256" key="18">
    <source>
        <dbReference type="ARBA" id="ARBA00073623"/>
    </source>
</evidence>
<dbReference type="Pfam" id="PF00550">
    <property type="entry name" value="PP-binding"/>
    <property type="match status" value="1"/>
</dbReference>
<dbReference type="Pfam" id="PF00698">
    <property type="entry name" value="Acyl_transf_1"/>
    <property type="match status" value="1"/>
</dbReference>
<dbReference type="GeneID" id="96299083"/>
<comment type="catalytic activity">
    <reaction evidence="12">
        <text>17-(4-hydroxyphenyl)heptadecanoyl-[(phenol)carboxyphthiodiolenone synthase] + 2 (S)-methylmalonyl-CoA + 3 malonyl-CoA + 5 NADPH + 10 H(+) = C35-(phenol)carboxyphthiodiolenone-[(phenol)carboxyphthiodiolenone synthase] + 5 CO2 + 5 NADP(+) + 5 CoA + 2 H2O</text>
        <dbReference type="Rhea" id="RHEA:57756"/>
        <dbReference type="Rhea" id="RHEA-COMP:14272"/>
        <dbReference type="Rhea" id="RHEA-COMP:14989"/>
        <dbReference type="ChEBI" id="CHEBI:15377"/>
        <dbReference type="ChEBI" id="CHEBI:15378"/>
        <dbReference type="ChEBI" id="CHEBI:16526"/>
        <dbReference type="ChEBI" id="CHEBI:57287"/>
        <dbReference type="ChEBI" id="CHEBI:57327"/>
        <dbReference type="ChEBI" id="CHEBI:57384"/>
        <dbReference type="ChEBI" id="CHEBI:57783"/>
        <dbReference type="ChEBI" id="CHEBI:58349"/>
        <dbReference type="ChEBI" id="CHEBI:133300"/>
        <dbReference type="ChEBI" id="CHEBI:142259"/>
        <dbReference type="EC" id="2.3.1.292"/>
    </reaction>
</comment>
<evidence type="ECO:0000256" key="16">
    <source>
        <dbReference type="ARBA" id="ARBA00058455"/>
    </source>
</evidence>
<keyword evidence="8" id="KW-0560">Oxidoreductase</keyword>
<dbReference type="EC" id="2.3.1.292" evidence="17"/>
<evidence type="ECO:0000256" key="20">
    <source>
        <dbReference type="ARBA" id="ARBA00078169"/>
    </source>
</evidence>
<dbReference type="PROSITE" id="PS50075">
    <property type="entry name" value="CARRIER"/>
    <property type="match status" value="1"/>
</dbReference>
<evidence type="ECO:0000256" key="19">
    <source>
        <dbReference type="ARBA" id="ARBA00075053"/>
    </source>
</evidence>
<keyword evidence="6" id="KW-0276">Fatty acid metabolism</keyword>
<evidence type="ECO:0000256" key="3">
    <source>
        <dbReference type="ARBA" id="ARBA00022450"/>
    </source>
</evidence>
<evidence type="ECO:0000256" key="6">
    <source>
        <dbReference type="ARBA" id="ARBA00022832"/>
    </source>
</evidence>
<dbReference type="CDD" id="cd08953">
    <property type="entry name" value="KR_2_SDR_x"/>
    <property type="match status" value="1"/>
</dbReference>
<dbReference type="PROSITE" id="PS52019">
    <property type="entry name" value="PKS_MFAS_DH"/>
    <property type="match status" value="1"/>
</dbReference>
<dbReference type="InterPro" id="IPR016035">
    <property type="entry name" value="Acyl_Trfase/lysoPLipase"/>
</dbReference>
<evidence type="ECO:0000259" key="26">
    <source>
        <dbReference type="PROSITE" id="PS52019"/>
    </source>
</evidence>
<dbReference type="InterPro" id="IPR006162">
    <property type="entry name" value="Ppantetheine_attach_site"/>
</dbReference>
<dbReference type="Pfam" id="PF14765">
    <property type="entry name" value="PS-DH"/>
    <property type="match status" value="1"/>
</dbReference>
<comment type="catalytic activity">
    <reaction evidence="14">
        <text>docosanoyl-[(phenol)carboxyphthiodiolenone synthase] + 2 (S)-methylmalonyl-CoA + 3 malonyl-CoA + 5 NADPH + 10 H(+) = C34-carboxyphthiodiolenone-[(phenol)carboxyphthiodiolenone synthase] + 5 CO2 + 5 NADP(+) + 5 CoA + 2 H2O</text>
        <dbReference type="Rhea" id="RHEA:57752"/>
        <dbReference type="Rhea" id="RHEA-COMP:14987"/>
        <dbReference type="Rhea" id="RHEA-COMP:14988"/>
        <dbReference type="ChEBI" id="CHEBI:15377"/>
        <dbReference type="ChEBI" id="CHEBI:15378"/>
        <dbReference type="ChEBI" id="CHEBI:16526"/>
        <dbReference type="ChEBI" id="CHEBI:57287"/>
        <dbReference type="ChEBI" id="CHEBI:57327"/>
        <dbReference type="ChEBI" id="CHEBI:57384"/>
        <dbReference type="ChEBI" id="CHEBI:57783"/>
        <dbReference type="ChEBI" id="CHEBI:58349"/>
        <dbReference type="ChEBI" id="CHEBI:142237"/>
        <dbReference type="ChEBI" id="CHEBI:142238"/>
        <dbReference type="EC" id="2.3.1.292"/>
    </reaction>
</comment>
<dbReference type="Pfam" id="PF16197">
    <property type="entry name" value="KAsynt_C_assoc"/>
    <property type="match status" value="1"/>
</dbReference>
<dbReference type="SMART" id="SM00826">
    <property type="entry name" value="PKS_DH"/>
    <property type="match status" value="1"/>
</dbReference>
<dbReference type="SUPFAM" id="SSF51735">
    <property type="entry name" value="NAD(P)-binding Rossmann-fold domains"/>
    <property type="match status" value="2"/>
</dbReference>
<dbReference type="InterPro" id="IPR014043">
    <property type="entry name" value="Acyl_transferase_dom"/>
</dbReference>
<feature type="active site" description="Proton donor; for dehydratase activity" evidence="22">
    <location>
        <position position="1533"/>
    </location>
</feature>
<comment type="function">
    <text evidence="16">Part of the PpsABCDE complex involved in the biosynthesis of the lipid core common to phthiocerols and phenolphthiocerols by successive additions of malonyl-CoA or methylmalonyl-CoA extender units. PpsA can accept as substrate the activated forms of either icosanoyl (C20), docosanoyl (C22) or lignoceroyl (C24) groups from FadD26, or a (4-hydroxyphenyl)-C17 or (4-hydroxyphenyl)-C19 fatty acyl from FadD29. PpsA initiates the biosynthesis and extends its substrate using a malonyl-CoA extender unit. The PpsB and PpsC proteins add the second and third malonyl-CoA extender units. PpsD adds an (R)-methylmalonyl unit and PpsE adds a second (R)-methylmalonyl unit. The incorporation of the methylmalonyl units results in formation of two branched methyl groups in the elongated product.</text>
</comment>
<dbReference type="Pfam" id="PF08659">
    <property type="entry name" value="KR"/>
    <property type="match status" value="1"/>
</dbReference>
<dbReference type="InterPro" id="IPR013968">
    <property type="entry name" value="PKS_KR"/>
</dbReference>
<feature type="compositionally biased region" description="Basic and acidic residues" evidence="23">
    <location>
        <begin position="1684"/>
        <end position="1702"/>
    </location>
</feature>
<keyword evidence="3" id="KW-0596">Phosphopantetheine</keyword>
<evidence type="ECO:0000256" key="13">
    <source>
        <dbReference type="ARBA" id="ARBA00051971"/>
    </source>
</evidence>
<reference evidence="28" key="1">
    <citation type="submission" date="2016-10" db="EMBL/GenBank/DDBJ databases">
        <authorList>
            <person name="Varghese N."/>
            <person name="Submissions S."/>
        </authorList>
    </citation>
    <scope>NUCLEOTIDE SEQUENCE [LARGE SCALE GENOMIC DNA]</scope>
    <source>
        <strain evidence="28">CGMCC 4.2126</strain>
    </source>
</reference>
<dbReference type="Gene3D" id="3.40.50.720">
    <property type="entry name" value="NAD(P)-binding Rossmann-like Domain"/>
    <property type="match status" value="1"/>
</dbReference>
<evidence type="ECO:0000313" key="28">
    <source>
        <dbReference type="Proteomes" id="UP000199111"/>
    </source>
</evidence>
<dbReference type="Gene3D" id="3.30.70.3290">
    <property type="match status" value="1"/>
</dbReference>
<dbReference type="InterPro" id="IPR042104">
    <property type="entry name" value="PKS_dehydratase_sf"/>
</dbReference>
<dbReference type="PANTHER" id="PTHR43775">
    <property type="entry name" value="FATTY ACID SYNTHASE"/>
    <property type="match status" value="1"/>
</dbReference>
<accession>A0A1I3SH72</accession>
<dbReference type="Pfam" id="PF00109">
    <property type="entry name" value="ketoacyl-synt"/>
    <property type="match status" value="1"/>
</dbReference>
<dbReference type="RefSeq" id="WP_093887895.1">
    <property type="nucleotide sequence ID" value="NZ_FOQY01000010.1"/>
</dbReference>
<dbReference type="InterPro" id="IPR020841">
    <property type="entry name" value="PKS_Beta-ketoAc_synthase_dom"/>
</dbReference>
<dbReference type="GO" id="GO:0006633">
    <property type="term" value="P:fatty acid biosynthetic process"/>
    <property type="evidence" value="ECO:0007669"/>
    <property type="project" value="InterPro"/>
</dbReference>
<keyword evidence="10" id="KW-0511">Multifunctional enzyme</keyword>
<feature type="domain" description="Ketosynthase family 3 (KS3)" evidence="25">
    <location>
        <begin position="10"/>
        <end position="436"/>
    </location>
</feature>
<evidence type="ECO:0000256" key="22">
    <source>
        <dbReference type="PROSITE-ProRule" id="PRU01363"/>
    </source>
</evidence>
<evidence type="ECO:0000256" key="5">
    <source>
        <dbReference type="ARBA" id="ARBA00022679"/>
    </source>
</evidence>
<evidence type="ECO:0000256" key="2">
    <source>
        <dbReference type="ARBA" id="ARBA00001957"/>
    </source>
</evidence>
<evidence type="ECO:0000256" key="12">
    <source>
        <dbReference type="ARBA" id="ARBA00050973"/>
    </source>
</evidence>
<keyword evidence="4" id="KW-0597">Phosphoprotein</keyword>
<keyword evidence="7" id="KW-0521">NADP</keyword>
<dbReference type="CDD" id="cd00833">
    <property type="entry name" value="PKS"/>
    <property type="match status" value="1"/>
</dbReference>
<dbReference type="InterPro" id="IPR049900">
    <property type="entry name" value="PKS_mFAS_DH"/>
</dbReference>
<evidence type="ECO:0000259" key="24">
    <source>
        <dbReference type="PROSITE" id="PS50075"/>
    </source>
</evidence>
<evidence type="ECO:0000313" key="27">
    <source>
        <dbReference type="EMBL" id="SFJ56827.1"/>
    </source>
</evidence>
<dbReference type="GO" id="GO:0004315">
    <property type="term" value="F:3-oxoacyl-[acyl-carrier-protein] synthase activity"/>
    <property type="evidence" value="ECO:0007669"/>
    <property type="project" value="InterPro"/>
</dbReference>
<comment type="cofactor">
    <cofactor evidence="2">
        <name>pantetheine 4'-phosphate</name>
        <dbReference type="ChEBI" id="CHEBI:47942"/>
    </cofactor>
</comment>
<evidence type="ECO:0000256" key="8">
    <source>
        <dbReference type="ARBA" id="ARBA00023002"/>
    </source>
</evidence>
<dbReference type="InterPro" id="IPR029058">
    <property type="entry name" value="AB_hydrolase_fold"/>
</dbReference>
<feature type="region of interest" description="Disordered" evidence="23">
    <location>
        <begin position="1612"/>
        <end position="1632"/>
    </location>
</feature>
<keyword evidence="9" id="KW-0443">Lipid metabolism</keyword>
<dbReference type="PROSITE" id="PS00606">
    <property type="entry name" value="KS3_1"/>
    <property type="match status" value="1"/>
</dbReference>
<dbReference type="Pfam" id="PF21089">
    <property type="entry name" value="PKS_DH_N"/>
    <property type="match status" value="1"/>
</dbReference>
<dbReference type="InterPro" id="IPR014031">
    <property type="entry name" value="Ketoacyl_synth_C"/>
</dbReference>
<keyword evidence="11" id="KW-0012">Acyltransferase</keyword>
<evidence type="ECO:0000256" key="10">
    <source>
        <dbReference type="ARBA" id="ARBA00023268"/>
    </source>
</evidence>
<feature type="region of interest" description="Disordered" evidence="23">
    <location>
        <begin position="1672"/>
        <end position="1702"/>
    </location>
</feature>
<dbReference type="InterPro" id="IPR016039">
    <property type="entry name" value="Thiolase-like"/>
</dbReference>
<dbReference type="SUPFAM" id="SSF55048">
    <property type="entry name" value="Probable ACP-binding domain of malonyl-CoA ACP transacylase"/>
    <property type="match status" value="1"/>
</dbReference>
<dbReference type="SUPFAM" id="SSF53901">
    <property type="entry name" value="Thiolase-like"/>
    <property type="match status" value="1"/>
</dbReference>
<organism evidence="27 28">
    <name type="scientific">Streptosporangium canum</name>
    <dbReference type="NCBI Taxonomy" id="324952"/>
    <lineage>
        <taxon>Bacteria</taxon>
        <taxon>Bacillati</taxon>
        <taxon>Actinomycetota</taxon>
        <taxon>Actinomycetes</taxon>
        <taxon>Streptosporangiales</taxon>
        <taxon>Streptosporangiaceae</taxon>
        <taxon>Streptosporangium</taxon>
    </lineage>
</organism>
<feature type="region of interest" description="N-terminal hotdog fold" evidence="22">
    <location>
        <begin position="1337"/>
        <end position="1461"/>
    </location>
</feature>
<dbReference type="InterPro" id="IPR009081">
    <property type="entry name" value="PP-bd_ACP"/>
</dbReference>
<feature type="region of interest" description="C-terminal hotdog fold" evidence="22">
    <location>
        <begin position="1475"/>
        <end position="1610"/>
    </location>
</feature>
<dbReference type="PROSITE" id="PS52004">
    <property type="entry name" value="KS3_2"/>
    <property type="match status" value="1"/>
</dbReference>
<dbReference type="GO" id="GO:0071766">
    <property type="term" value="P:Actinobacterium-type cell wall biogenesis"/>
    <property type="evidence" value="ECO:0007669"/>
    <property type="project" value="UniProtKB-ARBA"/>
</dbReference>
<dbReference type="Gene3D" id="3.30.70.250">
    <property type="entry name" value="Malonyl-CoA ACP transacylase, ACP-binding"/>
    <property type="match status" value="1"/>
</dbReference>
<evidence type="ECO:0000256" key="11">
    <source>
        <dbReference type="ARBA" id="ARBA00023315"/>
    </source>
</evidence>
<evidence type="ECO:0000256" key="23">
    <source>
        <dbReference type="SAM" id="MobiDB-lite"/>
    </source>
</evidence>
<keyword evidence="28" id="KW-1185">Reference proteome</keyword>
<evidence type="ECO:0000256" key="1">
    <source>
        <dbReference type="ARBA" id="ARBA00001937"/>
    </source>
</evidence>